<dbReference type="EC" id="1.-.-.-" evidence="2"/>
<accession>A0AAP4FGN4</accession>
<dbReference type="EMBL" id="JASODW010000004">
    <property type="protein sequence ID" value="MDK6275112.1"/>
    <property type="molecule type" value="Genomic_DNA"/>
</dbReference>
<dbReference type="PANTHER" id="PTHR30543:SF21">
    <property type="entry name" value="NAD(P)H-DEPENDENT FMN REDUCTASE LOT6"/>
    <property type="match status" value="1"/>
</dbReference>
<dbReference type="InterPro" id="IPR005025">
    <property type="entry name" value="FMN_Rdtase-like_dom"/>
</dbReference>
<protein>
    <submittedName>
        <fullName evidence="2">NADPH-dependent FMN reductase</fullName>
        <ecNumber evidence="2">1.-.-.-</ecNumber>
    </submittedName>
</protein>
<dbReference type="PANTHER" id="PTHR30543">
    <property type="entry name" value="CHROMATE REDUCTASE"/>
    <property type="match status" value="1"/>
</dbReference>
<comment type="caution">
    <text evidence="2">The sequence shown here is derived from an EMBL/GenBank/DDBJ whole genome shotgun (WGS) entry which is preliminary data.</text>
</comment>
<gene>
    <name evidence="2" type="ORF">QP116_05085</name>
</gene>
<organism evidence="2 3">
    <name type="scientific">Pseudoglutamicibacter cumminsii</name>
    <dbReference type="NCBI Taxonomy" id="156979"/>
    <lineage>
        <taxon>Bacteria</taxon>
        <taxon>Bacillati</taxon>
        <taxon>Actinomycetota</taxon>
        <taxon>Actinomycetes</taxon>
        <taxon>Micrococcales</taxon>
        <taxon>Micrococcaceae</taxon>
        <taxon>Pseudoglutamicibacter</taxon>
    </lineage>
</organism>
<sequence>MAKPTLTIVIASTRPGRKALPIRRWFEKVAREHGEFEVQVADLGEINLPMMDEPKHPRLRDYQHEHTKKWSELVDGSDAFVFVMPEYNFGFPAAIKNALDYLWVEWHYKPLGFVSYGGASGGMRAVQTLKPITSTLKLFPLTEQVALHGFGKHLKDGEFVATEDHVAAAKTMLEELQRVEGAMRTLRS</sequence>
<dbReference type="InterPro" id="IPR029039">
    <property type="entry name" value="Flavoprotein-like_sf"/>
</dbReference>
<evidence type="ECO:0000259" key="1">
    <source>
        <dbReference type="Pfam" id="PF03358"/>
    </source>
</evidence>
<dbReference type="Proteomes" id="UP001240483">
    <property type="component" value="Unassembled WGS sequence"/>
</dbReference>
<dbReference type="GO" id="GO:0010181">
    <property type="term" value="F:FMN binding"/>
    <property type="evidence" value="ECO:0007669"/>
    <property type="project" value="TreeGrafter"/>
</dbReference>
<proteinExistence type="predicted"/>
<dbReference type="Gene3D" id="3.40.50.360">
    <property type="match status" value="1"/>
</dbReference>
<evidence type="ECO:0000313" key="2">
    <source>
        <dbReference type="EMBL" id="MDK6275112.1"/>
    </source>
</evidence>
<evidence type="ECO:0000313" key="3">
    <source>
        <dbReference type="Proteomes" id="UP001240483"/>
    </source>
</evidence>
<dbReference type="InterPro" id="IPR050712">
    <property type="entry name" value="NAD(P)H-dep_reductase"/>
</dbReference>
<dbReference type="Pfam" id="PF03358">
    <property type="entry name" value="FMN_red"/>
    <property type="match status" value="1"/>
</dbReference>
<reference evidence="2" key="1">
    <citation type="submission" date="2023-05" db="EMBL/GenBank/DDBJ databases">
        <title>Cataloging the Phylogenetic Diversity of Human Bladder Bacteria.</title>
        <authorList>
            <person name="Du J."/>
        </authorList>
    </citation>
    <scope>NUCLEOTIDE SEQUENCE</scope>
    <source>
        <strain evidence="2">UMB9978</strain>
    </source>
</reference>
<dbReference type="GO" id="GO:0005829">
    <property type="term" value="C:cytosol"/>
    <property type="evidence" value="ECO:0007669"/>
    <property type="project" value="TreeGrafter"/>
</dbReference>
<feature type="domain" description="NADPH-dependent FMN reductase-like" evidence="1">
    <location>
        <begin position="6"/>
        <end position="149"/>
    </location>
</feature>
<dbReference type="AlphaFoldDB" id="A0AAP4FGN4"/>
<dbReference type="GO" id="GO:0016491">
    <property type="term" value="F:oxidoreductase activity"/>
    <property type="evidence" value="ECO:0007669"/>
    <property type="project" value="UniProtKB-KW"/>
</dbReference>
<keyword evidence="2" id="KW-0560">Oxidoreductase</keyword>
<dbReference type="SUPFAM" id="SSF52218">
    <property type="entry name" value="Flavoproteins"/>
    <property type="match status" value="1"/>
</dbReference>
<dbReference type="RefSeq" id="WP_285333069.1">
    <property type="nucleotide sequence ID" value="NZ_JASODW010000004.1"/>
</dbReference>
<name>A0AAP4FGN4_9MICC</name>